<dbReference type="InterPro" id="IPR055927">
    <property type="entry name" value="DUF7504"/>
</dbReference>
<dbReference type="SUPFAM" id="SSF52540">
    <property type="entry name" value="P-loop containing nucleoside triphosphate hydrolases"/>
    <property type="match status" value="1"/>
</dbReference>
<dbReference type="STRING" id="1407499.HHUB_1878"/>
<dbReference type="OrthoDB" id="70318at2157"/>
<dbReference type="Gene3D" id="3.40.50.300">
    <property type="entry name" value="P-loop containing nucleotide triphosphate hydrolases"/>
    <property type="match status" value="1"/>
</dbReference>
<keyword evidence="2" id="KW-1185">Reference proteome</keyword>
<proteinExistence type="predicted"/>
<dbReference type="KEGG" id="hhb:Hhub_1878"/>
<reference evidence="2" key="1">
    <citation type="journal article" date="2016" name="Environ. Microbiol.">
        <title>The complete genome of a viable archaeum isolated from 123-million-year-old rock salt.</title>
        <authorList>
            <person name="Jaakkola S.T."/>
            <person name="Pfeiffer F."/>
            <person name="Ravantti J.J."/>
            <person name="Guo Q."/>
            <person name="Liu Y."/>
            <person name="Chen X."/>
            <person name="Ma H."/>
            <person name="Yang C."/>
            <person name="Oksanen H.M."/>
            <person name="Bamford D.H."/>
        </authorList>
    </citation>
    <scope>NUCLEOTIDE SEQUENCE</scope>
    <source>
        <strain evidence="2">JI20-1</strain>
    </source>
</reference>
<protein>
    <recommendedName>
        <fullName evidence="3">KaiC domain protein</fullName>
    </recommendedName>
</protein>
<evidence type="ECO:0000313" key="2">
    <source>
        <dbReference type="Proteomes" id="UP000066737"/>
    </source>
</evidence>
<evidence type="ECO:0008006" key="3">
    <source>
        <dbReference type="Google" id="ProtNLM"/>
    </source>
</evidence>
<evidence type="ECO:0000313" key="1">
    <source>
        <dbReference type="EMBL" id="CQH52710.1"/>
    </source>
</evidence>
<dbReference type="AlphaFoldDB" id="A0A0U5HSS0"/>
<sequence>MGYDAAAFLPIEEIPEGSNLLVGGPPLTGKRELALSLVDDGCERGEGGIVVGTHDSTKTIRKRAPHVWEQVKSGRAGIVDCVTRQRGESVRDQDLVKYVSSPGDITDMGIRLGGLFQRLERDCDRVRFDISTISTMLMYADVRRVYRFLHVFAGHVERLDWLGLGVLDTSNRESFDTLAPLYDGMIQTRSEEDGRELRVVGLDGSPTEWVSY</sequence>
<organism evidence="1 2">
    <name type="scientific">Halobacterium hubeiense</name>
    <dbReference type="NCBI Taxonomy" id="1407499"/>
    <lineage>
        <taxon>Archaea</taxon>
        <taxon>Methanobacteriati</taxon>
        <taxon>Methanobacteriota</taxon>
        <taxon>Stenosarchaea group</taxon>
        <taxon>Halobacteria</taxon>
        <taxon>Halobacteriales</taxon>
        <taxon>Halobacteriaceae</taxon>
        <taxon>Halobacterium</taxon>
    </lineage>
</organism>
<dbReference type="EMBL" id="LN831302">
    <property type="protein sequence ID" value="CQH52710.1"/>
    <property type="molecule type" value="Genomic_DNA"/>
</dbReference>
<dbReference type="GeneID" id="26658553"/>
<dbReference type="Pfam" id="PF24336">
    <property type="entry name" value="DUF7504"/>
    <property type="match status" value="1"/>
</dbReference>
<gene>
    <name evidence="1" type="ORF">HHUB_1878</name>
</gene>
<dbReference type="RefSeq" id="WP_059056344.1">
    <property type="nucleotide sequence ID" value="NZ_CEML01000002.1"/>
</dbReference>
<dbReference type="InterPro" id="IPR027417">
    <property type="entry name" value="P-loop_NTPase"/>
</dbReference>
<accession>A0A0U5HSS0</accession>
<name>A0A0U5HSS0_9EURY</name>
<dbReference type="Proteomes" id="UP000066737">
    <property type="component" value="Chromosome I"/>
</dbReference>